<accession>A0ABY7GFF5</accession>
<evidence type="ECO:0000313" key="1">
    <source>
        <dbReference type="EMBL" id="WAR43564.1"/>
    </source>
</evidence>
<keyword evidence="2" id="KW-1185">Reference proteome</keyword>
<dbReference type="EMBL" id="CP113517">
    <property type="protein sequence ID" value="WAR43564.1"/>
    <property type="molecule type" value="Genomic_DNA"/>
</dbReference>
<dbReference type="RefSeq" id="WP_269021831.1">
    <property type="nucleotide sequence ID" value="NZ_CP113517.1"/>
</dbReference>
<dbReference type="Proteomes" id="UP001162780">
    <property type="component" value="Chromosome"/>
</dbReference>
<proteinExistence type="predicted"/>
<reference evidence="1" key="1">
    <citation type="submission" date="2022-11" db="EMBL/GenBank/DDBJ databases">
        <title>Methylomonas rapida sp. nov., Carotenoid-Producing Obligate Methanotrophs with High Growth Characteristics and Biotechnological Potential.</title>
        <authorList>
            <person name="Tikhonova E.N."/>
            <person name="Suleimanov R.Z."/>
            <person name="Miroshnikov K."/>
            <person name="Oshkin I.Y."/>
            <person name="Belova S.E."/>
            <person name="Danilova O.V."/>
            <person name="Ashikhmin A."/>
            <person name="Konopkin A."/>
            <person name="But S.Y."/>
            <person name="Khmelenina V.N."/>
            <person name="Kuznetsov N."/>
            <person name="Pimenov N.V."/>
            <person name="Dedysh S.N."/>
        </authorList>
    </citation>
    <scope>NUCLEOTIDE SEQUENCE</scope>
    <source>
        <strain evidence="1">MP1</strain>
    </source>
</reference>
<dbReference type="Gene3D" id="3.30.160.250">
    <property type="match status" value="1"/>
</dbReference>
<protein>
    <submittedName>
        <fullName evidence="1">2-oxoisovalerate dehydrogenase</fullName>
    </submittedName>
</protein>
<evidence type="ECO:0000313" key="2">
    <source>
        <dbReference type="Proteomes" id="UP001162780"/>
    </source>
</evidence>
<name>A0ABY7GFF5_9GAMM</name>
<organism evidence="1 2">
    <name type="scientific">Methylomonas rapida</name>
    <dbReference type="NCBI Taxonomy" id="2963939"/>
    <lineage>
        <taxon>Bacteria</taxon>
        <taxon>Pseudomonadati</taxon>
        <taxon>Pseudomonadota</taxon>
        <taxon>Gammaproteobacteria</taxon>
        <taxon>Methylococcales</taxon>
        <taxon>Methylococcaceae</taxon>
        <taxon>Methylomonas</taxon>
    </lineage>
</organism>
<sequence>MFRDDYTAFDREALFIKKINLDDAQMNEIIFVVEEAAEGGFIAKALGYSIYTEADDVEQLHTYVRDAVACHFESDEKPSIIRLHFVRDEVIAA</sequence>
<gene>
    <name evidence="1" type="ORF">NM686_014405</name>
</gene>